<keyword evidence="2" id="KW-1185">Reference proteome</keyword>
<dbReference type="AlphaFoldDB" id="A0A9N9A584"/>
<sequence length="142" mass="16572">MSSTESMDFIEDVENTDFMKDREDIDEIEYTDYMDKMEDADEIKGLEMEDMEDVEDEDMKDIKDMEDIDEIRDTEVSKHAEDIVVAGSSKMLVKISPKTSNSKNKPSLVWEYIEKIIVENKVVKKKCKLCGKKYSPPHPQEF</sequence>
<protein>
    <submittedName>
        <fullName evidence="1">21705_t:CDS:1</fullName>
    </submittedName>
</protein>
<organism evidence="1 2">
    <name type="scientific">Dentiscutata erythropus</name>
    <dbReference type="NCBI Taxonomy" id="1348616"/>
    <lineage>
        <taxon>Eukaryota</taxon>
        <taxon>Fungi</taxon>
        <taxon>Fungi incertae sedis</taxon>
        <taxon>Mucoromycota</taxon>
        <taxon>Glomeromycotina</taxon>
        <taxon>Glomeromycetes</taxon>
        <taxon>Diversisporales</taxon>
        <taxon>Gigasporaceae</taxon>
        <taxon>Dentiscutata</taxon>
    </lineage>
</organism>
<reference evidence="1" key="1">
    <citation type="submission" date="2021-06" db="EMBL/GenBank/DDBJ databases">
        <authorList>
            <person name="Kallberg Y."/>
            <person name="Tangrot J."/>
            <person name="Rosling A."/>
        </authorList>
    </citation>
    <scope>NUCLEOTIDE SEQUENCE</scope>
    <source>
        <strain evidence="1">MA453B</strain>
    </source>
</reference>
<proteinExistence type="predicted"/>
<dbReference type="Proteomes" id="UP000789405">
    <property type="component" value="Unassembled WGS sequence"/>
</dbReference>
<dbReference type="EMBL" id="CAJVPY010001358">
    <property type="protein sequence ID" value="CAG8518497.1"/>
    <property type="molecule type" value="Genomic_DNA"/>
</dbReference>
<evidence type="ECO:0000313" key="1">
    <source>
        <dbReference type="EMBL" id="CAG8518497.1"/>
    </source>
</evidence>
<name>A0A9N9A584_9GLOM</name>
<accession>A0A9N9A584</accession>
<evidence type="ECO:0000313" key="2">
    <source>
        <dbReference type="Proteomes" id="UP000789405"/>
    </source>
</evidence>
<comment type="caution">
    <text evidence="1">The sequence shown here is derived from an EMBL/GenBank/DDBJ whole genome shotgun (WGS) entry which is preliminary data.</text>
</comment>
<gene>
    <name evidence="1" type="ORF">DERYTH_LOCUS3749</name>
</gene>